<feature type="compositionally biased region" description="Pro residues" evidence="1">
    <location>
        <begin position="508"/>
        <end position="527"/>
    </location>
</feature>
<accession>A0AAD3HRS8</accession>
<feature type="compositionally biased region" description="Pro residues" evidence="1">
    <location>
        <begin position="281"/>
        <end position="498"/>
    </location>
</feature>
<dbReference type="Proteomes" id="UP001054857">
    <property type="component" value="Unassembled WGS sequence"/>
</dbReference>
<dbReference type="PANTHER" id="PTHR45725:SF1">
    <property type="entry name" value="DISHEVELLED ASSOCIATED ACTIVATOR OF MORPHOGENESIS, ISOFORM D"/>
    <property type="match status" value="1"/>
</dbReference>
<dbReference type="PRINTS" id="PR01217">
    <property type="entry name" value="PRICHEXTENSN"/>
</dbReference>
<keyword evidence="3" id="KW-1185">Reference proteome</keyword>
<evidence type="ECO:0000256" key="1">
    <source>
        <dbReference type="SAM" id="MobiDB-lite"/>
    </source>
</evidence>
<evidence type="ECO:0000313" key="3">
    <source>
        <dbReference type="Proteomes" id="UP001054857"/>
    </source>
</evidence>
<gene>
    <name evidence="2" type="ORF">Agub_g12830</name>
</gene>
<protein>
    <submittedName>
        <fullName evidence="2">Uncharacterized protein</fullName>
    </submittedName>
</protein>
<evidence type="ECO:0000313" key="2">
    <source>
        <dbReference type="EMBL" id="GFR50556.1"/>
    </source>
</evidence>
<organism evidence="2 3">
    <name type="scientific">Astrephomene gubernaculifera</name>
    <dbReference type="NCBI Taxonomy" id="47775"/>
    <lineage>
        <taxon>Eukaryota</taxon>
        <taxon>Viridiplantae</taxon>
        <taxon>Chlorophyta</taxon>
        <taxon>core chlorophytes</taxon>
        <taxon>Chlorophyceae</taxon>
        <taxon>CS clade</taxon>
        <taxon>Chlamydomonadales</taxon>
        <taxon>Astrephomenaceae</taxon>
        <taxon>Astrephomene</taxon>
    </lineage>
</organism>
<sequence length="557" mass="57614">MALKRGPKCGYAGTSCRNSAADANRCPWAALLRATIAAALLCSANGAPSVLLYNNTQVVSGLDQITTVAKIIQDQTQPSKLSKTSSQPISARMADYSAYVIPASGSASYLSAERTDINMWKPTQLADWVRSGGSLILLDGSNGGKVNTFTKLLDTLLGGYGVAHCSGYTFTKREQLFCRTTDIQGPLGELRSSITVILDQGISGMQCNGMTPGSPIYSTLASGTSANEVSVARMWTLGRGSIFWIGFSFQNSNFKAFQSLLAVAVSLSQLPYLPPPPIKVPPAPPPSPPSPPPPPPPSPPPPMPSPLPPSPRLSPPPPPRPSPPPPPSPRAVSPSPPSPRPSPMPPSPPPPSPLPPLPSPPPLSPPPSPHRPPPPPPSPSPRSVSPSPPPPIVQRSPLPPPPSPPPPSPPPSPPPPSPPPSPPPPSPSPRPPQPSPPLSSTPSPAPPVKSPPPSTSPSPSPPPPPSPRLSPPPPPPTSNSPRPPSPKPPGAQQPPPPTSSLRSSPPVSSKPPPRAKPPPPELAPPPADDATLPPYHTFPPPLEEFAPPPPKKKTTGR</sequence>
<dbReference type="InterPro" id="IPR051425">
    <property type="entry name" value="Formin_Homology"/>
</dbReference>
<dbReference type="EMBL" id="BMAR01000038">
    <property type="protein sequence ID" value="GFR50556.1"/>
    <property type="molecule type" value="Genomic_DNA"/>
</dbReference>
<dbReference type="PANTHER" id="PTHR45725">
    <property type="entry name" value="FORMIN HOMOLOGY 2 FAMILY MEMBER"/>
    <property type="match status" value="1"/>
</dbReference>
<comment type="caution">
    <text evidence="2">The sequence shown here is derived from an EMBL/GenBank/DDBJ whole genome shotgun (WGS) entry which is preliminary data.</text>
</comment>
<proteinExistence type="predicted"/>
<feature type="region of interest" description="Disordered" evidence="1">
    <location>
        <begin position="281"/>
        <end position="557"/>
    </location>
</feature>
<name>A0AAD3HRS8_9CHLO</name>
<reference evidence="2 3" key="1">
    <citation type="journal article" date="2021" name="Sci. Rep.">
        <title>Genome sequencing of the multicellular alga Astrephomene provides insights into convergent evolution of germ-soma differentiation.</title>
        <authorList>
            <person name="Yamashita S."/>
            <person name="Yamamoto K."/>
            <person name="Matsuzaki R."/>
            <person name="Suzuki S."/>
            <person name="Yamaguchi H."/>
            <person name="Hirooka S."/>
            <person name="Minakuchi Y."/>
            <person name="Miyagishima S."/>
            <person name="Kawachi M."/>
            <person name="Toyoda A."/>
            <person name="Nozaki H."/>
        </authorList>
    </citation>
    <scope>NUCLEOTIDE SEQUENCE [LARGE SCALE GENOMIC DNA]</scope>
    <source>
        <strain evidence="2 3">NIES-4017</strain>
    </source>
</reference>
<feature type="compositionally biased region" description="Pro residues" evidence="1">
    <location>
        <begin position="536"/>
        <end position="549"/>
    </location>
</feature>
<dbReference type="AlphaFoldDB" id="A0AAD3HRS8"/>